<dbReference type="PIRSF" id="PIRSF001480">
    <property type="entry name" value="Mannose-6-phosphate_isomerase"/>
    <property type="match status" value="1"/>
</dbReference>
<evidence type="ECO:0000256" key="7">
    <source>
        <dbReference type="ARBA" id="ARBA00023235"/>
    </source>
</evidence>
<feature type="non-terminal residue" evidence="14">
    <location>
        <position position="481"/>
    </location>
</feature>
<dbReference type="Pfam" id="PF20512">
    <property type="entry name" value="PMI_typeI_hel"/>
    <property type="match status" value="1"/>
</dbReference>
<evidence type="ECO:0000256" key="5">
    <source>
        <dbReference type="ARBA" id="ARBA00022723"/>
    </source>
</evidence>
<gene>
    <name evidence="14" type="ORF">MSPICULIGERA_LOCUS15383</name>
</gene>
<keyword evidence="7" id="KW-0413">Isomerase</keyword>
<keyword evidence="15" id="KW-1185">Reference proteome</keyword>
<accession>A0AA36CY33</accession>
<comment type="caution">
    <text evidence="14">The sequence shown here is derived from an EMBL/GenBank/DDBJ whole genome shotgun (WGS) entry which is preliminary data.</text>
</comment>
<evidence type="ECO:0000256" key="8">
    <source>
        <dbReference type="ARBA" id="ARBA00029741"/>
    </source>
</evidence>
<evidence type="ECO:0000313" key="15">
    <source>
        <dbReference type="Proteomes" id="UP001177023"/>
    </source>
</evidence>
<comment type="cofactor">
    <cofactor evidence="11">
        <name>Zn(2+)</name>
        <dbReference type="ChEBI" id="CHEBI:29105"/>
    </cofactor>
    <text evidence="11">Binds 1 zinc ion per subunit.</text>
</comment>
<dbReference type="Gene3D" id="2.60.120.10">
    <property type="entry name" value="Jelly Rolls"/>
    <property type="match status" value="2"/>
</dbReference>
<dbReference type="PANTHER" id="PTHR10309">
    <property type="entry name" value="MANNOSE-6-PHOSPHATE ISOMERASE"/>
    <property type="match status" value="1"/>
</dbReference>
<dbReference type="EMBL" id="CATQJA010002648">
    <property type="protein sequence ID" value="CAJ0577104.1"/>
    <property type="molecule type" value="Genomic_DNA"/>
</dbReference>
<keyword evidence="5 11" id="KW-0479">Metal-binding</keyword>
<dbReference type="InterPro" id="IPR014710">
    <property type="entry name" value="RmlC-like_jellyroll"/>
</dbReference>
<feature type="domain" description="Phosphomannose isomerase type I helical insertion" evidence="13">
    <location>
        <begin position="182"/>
        <end position="249"/>
    </location>
</feature>
<comment type="pathway">
    <text evidence="2">Nucleotide-sugar biosynthesis; GDP-alpha-D-mannose biosynthesis; alpha-D-mannose 1-phosphate from D-fructose 6-phosphate: step 1/2.</text>
</comment>
<dbReference type="InterPro" id="IPR046458">
    <property type="entry name" value="PMI_typeI_hel"/>
</dbReference>
<evidence type="ECO:0000256" key="11">
    <source>
        <dbReference type="PIRSR" id="PIRSR001480-2"/>
    </source>
</evidence>
<feature type="binding site" evidence="11">
    <location>
        <position position="104"/>
    </location>
    <ligand>
        <name>Zn(2+)</name>
        <dbReference type="ChEBI" id="CHEBI:29105"/>
    </ligand>
</feature>
<evidence type="ECO:0000256" key="2">
    <source>
        <dbReference type="ARBA" id="ARBA00004666"/>
    </source>
</evidence>
<feature type="binding site" evidence="11">
    <location>
        <position position="268"/>
    </location>
    <ligand>
        <name>Zn(2+)</name>
        <dbReference type="ChEBI" id="CHEBI:29105"/>
    </ligand>
</feature>
<dbReference type="Proteomes" id="UP001177023">
    <property type="component" value="Unassembled WGS sequence"/>
</dbReference>
<name>A0AA36CY33_9BILA</name>
<evidence type="ECO:0000256" key="1">
    <source>
        <dbReference type="ARBA" id="ARBA00000757"/>
    </source>
</evidence>
<sequence>MQRLDCHVKEYAWGKKGEGSEVANLFAAGHCEFLVDKFSPYAELWMGTHPDGAARLASSKQLLSSFIAKQAADCQFNNNLRKDVHLPFIMKVMSIAKTLSLQVHPTKEQAERLHDADPQHYPDRHHKPELAYALTKFELLCGFRPAHEIAANLRAFKCLRSLMGNSERLIDLIEMGVDPRSNKCKSRLAACFAYQLAQPKDQVEDLVDELMADLARGVRGALREDTVAVIEKTCSEFPGDVGLFAPLYLNHMVLQPGQCCYYASQELHAYLSGECVECVGCSNNTIRAALTPKYVDHDALVEALNYQMTHPDDYLVPARRLPAYPIVDEYAPDCRDFQLHRVQVEPNSTLSPLPPLDCASIMVVVKGYGVMDDMKPGASNEAAGGSETRTVARGDIIYIPPGRRVCFTKCFEKIEAYRTFSYETGPEHEIMAPDAHVLSSASQKISPVPLKGKTQVIITPKLDRNDSGIVFEVESEMDGFC</sequence>
<reference evidence="14" key="1">
    <citation type="submission" date="2023-06" db="EMBL/GenBank/DDBJ databases">
        <authorList>
            <person name="Delattre M."/>
        </authorList>
    </citation>
    <scope>NUCLEOTIDE SEQUENCE</scope>
    <source>
        <strain evidence="14">AF72</strain>
    </source>
</reference>
<protein>
    <recommendedName>
        <fullName evidence="4">mannose-6-phosphate isomerase</fullName>
        <ecNumber evidence="4">5.3.1.8</ecNumber>
    </recommendedName>
    <alternativeName>
        <fullName evidence="8">Phosphohexomutase</fullName>
    </alternativeName>
    <alternativeName>
        <fullName evidence="9">Phosphomannose isomerase</fullName>
    </alternativeName>
</protein>
<comment type="catalytic activity">
    <reaction evidence="1">
        <text>D-mannose 6-phosphate = D-fructose 6-phosphate</text>
        <dbReference type="Rhea" id="RHEA:12356"/>
        <dbReference type="ChEBI" id="CHEBI:58735"/>
        <dbReference type="ChEBI" id="CHEBI:61527"/>
        <dbReference type="EC" id="5.3.1.8"/>
    </reaction>
</comment>
<dbReference type="InterPro" id="IPR011051">
    <property type="entry name" value="RmlC_Cupin_sf"/>
</dbReference>
<feature type="binding site" evidence="11">
    <location>
        <position position="129"/>
    </location>
    <ligand>
        <name>Zn(2+)</name>
        <dbReference type="ChEBI" id="CHEBI:29105"/>
    </ligand>
</feature>
<dbReference type="InterPro" id="IPR016305">
    <property type="entry name" value="Mannose-6-P_Isomerase"/>
</dbReference>
<organism evidence="14 15">
    <name type="scientific">Mesorhabditis spiculigera</name>
    <dbReference type="NCBI Taxonomy" id="96644"/>
    <lineage>
        <taxon>Eukaryota</taxon>
        <taxon>Metazoa</taxon>
        <taxon>Ecdysozoa</taxon>
        <taxon>Nematoda</taxon>
        <taxon>Chromadorea</taxon>
        <taxon>Rhabditida</taxon>
        <taxon>Rhabditina</taxon>
        <taxon>Rhabditomorpha</taxon>
        <taxon>Rhabditoidea</taxon>
        <taxon>Rhabditidae</taxon>
        <taxon>Mesorhabditinae</taxon>
        <taxon>Mesorhabditis</taxon>
    </lineage>
</organism>
<evidence type="ECO:0000256" key="9">
    <source>
        <dbReference type="ARBA" id="ARBA00030762"/>
    </source>
</evidence>
<dbReference type="Gene3D" id="1.10.441.10">
    <property type="entry name" value="Phosphomannose Isomerase, domain 2"/>
    <property type="match status" value="1"/>
</dbReference>
<proteinExistence type="inferred from homology"/>
<dbReference type="SUPFAM" id="SSF51182">
    <property type="entry name" value="RmlC-like cupins"/>
    <property type="match status" value="1"/>
</dbReference>
<dbReference type="AlphaFoldDB" id="A0AA36CY33"/>
<dbReference type="CDD" id="cd07011">
    <property type="entry name" value="cupin_PMI_type_I_N"/>
    <property type="match status" value="1"/>
</dbReference>
<evidence type="ECO:0000313" key="14">
    <source>
        <dbReference type="EMBL" id="CAJ0577104.1"/>
    </source>
</evidence>
<evidence type="ECO:0000256" key="3">
    <source>
        <dbReference type="ARBA" id="ARBA00010772"/>
    </source>
</evidence>
<evidence type="ECO:0000259" key="12">
    <source>
        <dbReference type="Pfam" id="PF20511"/>
    </source>
</evidence>
<evidence type="ECO:0000256" key="10">
    <source>
        <dbReference type="PIRSR" id="PIRSR001480-1"/>
    </source>
</evidence>
<feature type="domain" description="Phosphomannose isomerase type I catalytic" evidence="12">
    <location>
        <begin position="1"/>
        <end position="145"/>
    </location>
</feature>
<evidence type="ECO:0000256" key="6">
    <source>
        <dbReference type="ARBA" id="ARBA00022833"/>
    </source>
</evidence>
<dbReference type="InterPro" id="IPR001250">
    <property type="entry name" value="Man6P_Isoase-1"/>
</dbReference>
<feature type="active site" evidence="10">
    <location>
        <position position="287"/>
    </location>
</feature>
<dbReference type="GO" id="GO:0005829">
    <property type="term" value="C:cytosol"/>
    <property type="evidence" value="ECO:0007669"/>
    <property type="project" value="TreeGrafter"/>
</dbReference>
<keyword evidence="6 11" id="KW-0862">Zinc</keyword>
<dbReference type="GO" id="GO:0008270">
    <property type="term" value="F:zinc ion binding"/>
    <property type="evidence" value="ECO:0007669"/>
    <property type="project" value="InterPro"/>
</dbReference>
<dbReference type="InterPro" id="IPR046457">
    <property type="entry name" value="PMI_typeI_cat"/>
</dbReference>
<feature type="binding site" evidence="11">
    <location>
        <position position="102"/>
    </location>
    <ligand>
        <name>Zn(2+)</name>
        <dbReference type="ChEBI" id="CHEBI:29105"/>
    </ligand>
</feature>
<evidence type="ECO:0000259" key="13">
    <source>
        <dbReference type="Pfam" id="PF20512"/>
    </source>
</evidence>
<dbReference type="PRINTS" id="PR00714">
    <property type="entry name" value="MAN6PISMRASE"/>
</dbReference>
<comment type="similarity">
    <text evidence="3">Belongs to the mannose-6-phosphate isomerase type 1 family.</text>
</comment>
<dbReference type="GO" id="GO:0005975">
    <property type="term" value="P:carbohydrate metabolic process"/>
    <property type="evidence" value="ECO:0007669"/>
    <property type="project" value="InterPro"/>
</dbReference>
<dbReference type="NCBIfam" id="TIGR00218">
    <property type="entry name" value="manA"/>
    <property type="match status" value="1"/>
</dbReference>
<evidence type="ECO:0000256" key="4">
    <source>
        <dbReference type="ARBA" id="ARBA00011956"/>
    </source>
</evidence>
<dbReference type="EC" id="5.3.1.8" evidence="4"/>
<dbReference type="GO" id="GO:0009298">
    <property type="term" value="P:GDP-mannose biosynthetic process"/>
    <property type="evidence" value="ECO:0007669"/>
    <property type="project" value="InterPro"/>
</dbReference>
<dbReference type="PANTHER" id="PTHR10309:SF2">
    <property type="entry name" value="MANNOSE-6-PHOSPHATE ISOMERASE"/>
    <property type="match status" value="1"/>
</dbReference>
<dbReference type="GO" id="GO:0004476">
    <property type="term" value="F:mannose-6-phosphate isomerase activity"/>
    <property type="evidence" value="ECO:0007669"/>
    <property type="project" value="UniProtKB-EC"/>
</dbReference>
<dbReference type="Pfam" id="PF20511">
    <property type="entry name" value="PMI_typeI_cat"/>
    <property type="match status" value="1"/>
</dbReference>